<sequence length="137" mass="15405">MRKSPGKGLGIFAIADIPSGTRIIAEAALLKIDRNNGDARNILYAFENLSASQQGSYLELHGFACAAFRRAAEQEMGRSWQRMPEKCMNLRRKMETKQVGLALSQKRLCLKSTATTVTQETYYTHLKVFPPPNRVRT</sequence>
<dbReference type="OrthoDB" id="265717at2759"/>
<organism evidence="1 2">
    <name type="scientific">Periconia macrospinosa</name>
    <dbReference type="NCBI Taxonomy" id="97972"/>
    <lineage>
        <taxon>Eukaryota</taxon>
        <taxon>Fungi</taxon>
        <taxon>Dikarya</taxon>
        <taxon>Ascomycota</taxon>
        <taxon>Pezizomycotina</taxon>
        <taxon>Dothideomycetes</taxon>
        <taxon>Pleosporomycetidae</taxon>
        <taxon>Pleosporales</taxon>
        <taxon>Massarineae</taxon>
        <taxon>Periconiaceae</taxon>
        <taxon>Periconia</taxon>
    </lineage>
</organism>
<dbReference type="AlphaFoldDB" id="A0A2V1D2I1"/>
<evidence type="ECO:0008006" key="3">
    <source>
        <dbReference type="Google" id="ProtNLM"/>
    </source>
</evidence>
<dbReference type="SUPFAM" id="SSF82199">
    <property type="entry name" value="SET domain"/>
    <property type="match status" value="1"/>
</dbReference>
<protein>
    <recommendedName>
        <fullName evidence="3">SET domain-containing protein</fullName>
    </recommendedName>
</protein>
<evidence type="ECO:0000313" key="2">
    <source>
        <dbReference type="Proteomes" id="UP000244855"/>
    </source>
</evidence>
<dbReference type="Gene3D" id="2.170.270.10">
    <property type="entry name" value="SET domain"/>
    <property type="match status" value="1"/>
</dbReference>
<dbReference type="EMBL" id="KZ805858">
    <property type="protein sequence ID" value="PVH91474.1"/>
    <property type="molecule type" value="Genomic_DNA"/>
</dbReference>
<accession>A0A2V1D2I1</accession>
<proteinExistence type="predicted"/>
<evidence type="ECO:0000313" key="1">
    <source>
        <dbReference type="EMBL" id="PVH91474.1"/>
    </source>
</evidence>
<keyword evidence="2" id="KW-1185">Reference proteome</keyword>
<dbReference type="Proteomes" id="UP000244855">
    <property type="component" value="Unassembled WGS sequence"/>
</dbReference>
<name>A0A2V1D2I1_9PLEO</name>
<dbReference type="STRING" id="97972.A0A2V1D2I1"/>
<dbReference type="InterPro" id="IPR046341">
    <property type="entry name" value="SET_dom_sf"/>
</dbReference>
<gene>
    <name evidence="1" type="ORF">DM02DRAFT_663967</name>
</gene>
<reference evidence="1 2" key="1">
    <citation type="journal article" date="2018" name="Sci. Rep.">
        <title>Comparative genomics provides insights into the lifestyle and reveals functional heterogeneity of dark septate endophytic fungi.</title>
        <authorList>
            <person name="Knapp D.G."/>
            <person name="Nemeth J.B."/>
            <person name="Barry K."/>
            <person name="Hainaut M."/>
            <person name="Henrissat B."/>
            <person name="Johnson J."/>
            <person name="Kuo A."/>
            <person name="Lim J.H.P."/>
            <person name="Lipzen A."/>
            <person name="Nolan M."/>
            <person name="Ohm R.A."/>
            <person name="Tamas L."/>
            <person name="Grigoriev I.V."/>
            <person name="Spatafora J.W."/>
            <person name="Nagy L.G."/>
            <person name="Kovacs G.M."/>
        </authorList>
    </citation>
    <scope>NUCLEOTIDE SEQUENCE [LARGE SCALE GENOMIC DNA]</scope>
    <source>
        <strain evidence="1 2">DSE2036</strain>
    </source>
</reference>